<dbReference type="RefSeq" id="WP_341694929.1">
    <property type="nucleotide sequence ID" value="NZ_JBBYHS010000037.1"/>
</dbReference>
<sequence>MKKILILLIYPSLCFSQTSIKNIKSEVLFKGPLYIQVYSVIDTLVIQDKREIRDSLNFQIVREKYKSGHRHFEVTENRLTKEFYWRQYYQNGNIKEEGAMTKDELIRFGDWKFYSENGNLNKKINFDSLLTVPYLSAIEIAKKQNYLMPEIEIDLEIFENKLYWQIRKWIMKYGDGMSSTILVDTNDGHIIKPKEEVERHN</sequence>
<protein>
    <recommendedName>
        <fullName evidence="3">MORN repeat variant</fullName>
    </recommendedName>
</protein>
<gene>
    <name evidence="1" type="ORF">AAEO57_20710</name>
</gene>
<keyword evidence="2" id="KW-1185">Reference proteome</keyword>
<evidence type="ECO:0008006" key="3">
    <source>
        <dbReference type="Google" id="ProtNLM"/>
    </source>
</evidence>
<dbReference type="EMBL" id="JBBYHS010000037">
    <property type="protein sequence ID" value="MEL1256215.1"/>
    <property type="molecule type" value="Genomic_DNA"/>
</dbReference>
<accession>A0ABU9IUU1</accession>
<organism evidence="1 2">
    <name type="scientific">Flavobacterium calami</name>
    <dbReference type="NCBI Taxonomy" id="3139144"/>
    <lineage>
        <taxon>Bacteria</taxon>
        <taxon>Pseudomonadati</taxon>
        <taxon>Bacteroidota</taxon>
        <taxon>Flavobacteriia</taxon>
        <taxon>Flavobacteriales</taxon>
        <taxon>Flavobacteriaceae</taxon>
        <taxon>Flavobacterium</taxon>
    </lineage>
</organism>
<comment type="caution">
    <text evidence="1">The sequence shown here is derived from an EMBL/GenBank/DDBJ whole genome shotgun (WGS) entry which is preliminary data.</text>
</comment>
<dbReference type="Gene3D" id="3.90.930.1">
    <property type="match status" value="1"/>
</dbReference>
<evidence type="ECO:0000313" key="1">
    <source>
        <dbReference type="EMBL" id="MEL1256215.1"/>
    </source>
</evidence>
<proteinExistence type="predicted"/>
<evidence type="ECO:0000313" key="2">
    <source>
        <dbReference type="Proteomes" id="UP001485226"/>
    </source>
</evidence>
<dbReference type="Proteomes" id="UP001485226">
    <property type="component" value="Unassembled WGS sequence"/>
</dbReference>
<dbReference type="SUPFAM" id="SSF82185">
    <property type="entry name" value="Histone H3 K4-specific methyltransferase SET7/9 N-terminal domain"/>
    <property type="match status" value="1"/>
</dbReference>
<reference evidence="1 2" key="1">
    <citation type="submission" date="2024-04" db="EMBL/GenBank/DDBJ databases">
        <title>Flavobacterium sp. DGU38 16S ribosomal RNA gene Genome sequencing and assembly.</title>
        <authorList>
            <person name="Park S."/>
        </authorList>
    </citation>
    <scope>NUCLEOTIDE SEQUENCE [LARGE SCALE GENOMIC DNA]</scope>
    <source>
        <strain evidence="1 2">DGU38</strain>
    </source>
</reference>
<name>A0ABU9IUU1_9FLAO</name>